<proteinExistence type="predicted"/>
<dbReference type="Proteomes" id="UP000625711">
    <property type="component" value="Unassembled WGS sequence"/>
</dbReference>
<gene>
    <name evidence="2" type="ORF">GWI33_009313</name>
</gene>
<dbReference type="EMBL" id="JAACXV010000415">
    <property type="protein sequence ID" value="KAF7277702.1"/>
    <property type="molecule type" value="Genomic_DNA"/>
</dbReference>
<evidence type="ECO:0000313" key="2">
    <source>
        <dbReference type="EMBL" id="KAF7277702.1"/>
    </source>
</evidence>
<name>A0A834IES4_RHYFE</name>
<comment type="caution">
    <text evidence="2">The sequence shown here is derived from an EMBL/GenBank/DDBJ whole genome shotgun (WGS) entry which is preliminary data.</text>
</comment>
<protein>
    <submittedName>
        <fullName evidence="2">Uncharacterized protein</fullName>
    </submittedName>
</protein>
<keyword evidence="3" id="KW-1185">Reference proteome</keyword>
<evidence type="ECO:0000256" key="1">
    <source>
        <dbReference type="SAM" id="MobiDB-lite"/>
    </source>
</evidence>
<dbReference type="AlphaFoldDB" id="A0A834IES4"/>
<accession>A0A834IES4</accession>
<feature type="compositionally biased region" description="Low complexity" evidence="1">
    <location>
        <begin position="22"/>
        <end position="36"/>
    </location>
</feature>
<feature type="region of interest" description="Disordered" evidence="1">
    <location>
        <begin position="1"/>
        <end position="42"/>
    </location>
</feature>
<reference evidence="2" key="1">
    <citation type="submission" date="2020-08" db="EMBL/GenBank/DDBJ databases">
        <title>Genome sequencing and assembly of the red palm weevil Rhynchophorus ferrugineus.</title>
        <authorList>
            <person name="Dias G.B."/>
            <person name="Bergman C.M."/>
            <person name="Manee M."/>
        </authorList>
    </citation>
    <scope>NUCLEOTIDE SEQUENCE</scope>
    <source>
        <strain evidence="2">AA-2017</strain>
        <tissue evidence="2">Whole larva</tissue>
    </source>
</reference>
<sequence>MQQPSPAAINQHHLTPPPPPAAGDSPPASHSPSDRANCSPPPPVTALLFARVFQLTPSNSDTKFYYKSKLSPAAQKVTVIIPYCMAKGWTVFPSRPTPLTVPGQRVGFFFRINGCEFGFCSRQL</sequence>
<organism evidence="2 3">
    <name type="scientific">Rhynchophorus ferrugineus</name>
    <name type="common">Red palm weevil</name>
    <name type="synonym">Curculio ferrugineus</name>
    <dbReference type="NCBI Taxonomy" id="354439"/>
    <lineage>
        <taxon>Eukaryota</taxon>
        <taxon>Metazoa</taxon>
        <taxon>Ecdysozoa</taxon>
        <taxon>Arthropoda</taxon>
        <taxon>Hexapoda</taxon>
        <taxon>Insecta</taxon>
        <taxon>Pterygota</taxon>
        <taxon>Neoptera</taxon>
        <taxon>Endopterygota</taxon>
        <taxon>Coleoptera</taxon>
        <taxon>Polyphaga</taxon>
        <taxon>Cucujiformia</taxon>
        <taxon>Curculionidae</taxon>
        <taxon>Dryophthorinae</taxon>
        <taxon>Rhynchophorus</taxon>
    </lineage>
</organism>
<evidence type="ECO:0000313" key="3">
    <source>
        <dbReference type="Proteomes" id="UP000625711"/>
    </source>
</evidence>